<sequence length="124" mass="14718">DKEAAFLDLMLYDAKKDNLELLEDNLKESELFEKISRTSGLTMKEMWKDIRMRAESKAFLVEMKRKYKIPELLEAVNTSAAKSKLLLLKEQQIRETGKVDYDDILGKWKYWVKNSFLPRVNRKK</sequence>
<proteinExistence type="predicted"/>
<protein>
    <submittedName>
        <fullName evidence="1">Uncharacterized protein</fullName>
    </submittedName>
</protein>
<accession>A0A938YYN1</accession>
<name>A0A938YYN1_9ARCH</name>
<evidence type="ECO:0000313" key="1">
    <source>
        <dbReference type="EMBL" id="MBN2067753.1"/>
    </source>
</evidence>
<organism evidence="1 2">
    <name type="scientific">Candidatus Iainarchaeum sp</name>
    <dbReference type="NCBI Taxonomy" id="3101447"/>
    <lineage>
        <taxon>Archaea</taxon>
        <taxon>Candidatus Iainarchaeota</taxon>
        <taxon>Candidatus Iainarchaeia</taxon>
        <taxon>Candidatus Iainarchaeales</taxon>
        <taxon>Candidatus Iainarchaeaceae</taxon>
        <taxon>Candidatus Iainarchaeum</taxon>
    </lineage>
</organism>
<reference evidence="1" key="1">
    <citation type="submission" date="2021-01" db="EMBL/GenBank/DDBJ databases">
        <title>Active Sulfur Cycling in an Early Earth Analoge.</title>
        <authorList>
            <person name="Hahn C.R."/>
            <person name="Youssef N.H."/>
            <person name="Elshahed M."/>
        </authorList>
    </citation>
    <scope>NUCLEOTIDE SEQUENCE</scope>
    <source>
        <strain evidence="1">Zod_Metabat.1151</strain>
    </source>
</reference>
<comment type="caution">
    <text evidence="1">The sequence shown here is derived from an EMBL/GenBank/DDBJ whole genome shotgun (WGS) entry which is preliminary data.</text>
</comment>
<feature type="non-terminal residue" evidence="1">
    <location>
        <position position="1"/>
    </location>
</feature>
<dbReference type="AlphaFoldDB" id="A0A938YYN1"/>
<gene>
    <name evidence="1" type="ORF">JW744_04760</name>
</gene>
<evidence type="ECO:0000313" key="2">
    <source>
        <dbReference type="Proteomes" id="UP000809243"/>
    </source>
</evidence>
<dbReference type="EMBL" id="JAFGDB010000080">
    <property type="protein sequence ID" value="MBN2067753.1"/>
    <property type="molecule type" value="Genomic_DNA"/>
</dbReference>
<dbReference type="Proteomes" id="UP000809243">
    <property type="component" value="Unassembled WGS sequence"/>
</dbReference>